<comment type="similarity">
    <text evidence="4">Belongs to the BamE family.</text>
</comment>
<dbReference type="PANTHER" id="PTHR37482:SF1">
    <property type="entry name" value="OUTER MEMBRANE PROTEIN ASSEMBLY FACTOR BAME"/>
    <property type="match status" value="1"/>
</dbReference>
<comment type="function">
    <text evidence="4">Part of the outer membrane protein assembly complex, which is involved in assembly and insertion of beta-barrel proteins into the outer membrane.</text>
</comment>
<evidence type="ECO:0000256" key="3">
    <source>
        <dbReference type="ARBA" id="ARBA00023237"/>
    </source>
</evidence>
<dbReference type="EMBL" id="LR217713">
    <property type="protein sequence ID" value="VFP81727.1"/>
    <property type="molecule type" value="Genomic_DNA"/>
</dbReference>
<evidence type="ECO:0000256" key="2">
    <source>
        <dbReference type="ARBA" id="ARBA00023136"/>
    </source>
</evidence>
<dbReference type="RefSeq" id="WP_157992387.1">
    <property type="nucleotide sequence ID" value="NZ_LR217713.1"/>
</dbReference>
<sequence precursor="true">MLRYTSWIASILILIISSSCSTIDQVLYRNNLNQGDCLTTASIEKIRIGMTKQQISYLLGRPMIHDSSQSNIWHYLCIRESRYQTMNQQVLKLTFNKNDILMYMESKEFRLIKGDSGK</sequence>
<dbReference type="Gene3D" id="3.30.1450.10">
    <property type="match status" value="1"/>
</dbReference>
<dbReference type="InterPro" id="IPR037873">
    <property type="entry name" value="BamE-like"/>
</dbReference>
<keyword evidence="4" id="KW-0564">Palmitate</keyword>
<dbReference type="InterPro" id="IPR007450">
    <property type="entry name" value="BamE_dom"/>
</dbReference>
<dbReference type="GO" id="GO:0051205">
    <property type="term" value="P:protein insertion into membrane"/>
    <property type="evidence" value="ECO:0007669"/>
    <property type="project" value="UniProtKB-UniRule"/>
</dbReference>
<dbReference type="OrthoDB" id="9808250at2"/>
<gene>
    <name evidence="4 6" type="primary">bamE</name>
    <name evidence="6" type="ORF">ERCICURV3402_053</name>
</gene>
<keyword evidence="3 4" id="KW-0998">Cell outer membrane</keyword>
<name>A0A451D7E2_9GAMM</name>
<dbReference type="AlphaFoldDB" id="A0A451D7E2"/>
<dbReference type="Proteomes" id="UP000294441">
    <property type="component" value="Chromosome 1"/>
</dbReference>
<keyword evidence="1 4" id="KW-0732">Signal</keyword>
<dbReference type="PROSITE" id="PS51257">
    <property type="entry name" value="PROKAR_LIPOPROTEIN"/>
    <property type="match status" value="1"/>
</dbReference>
<evidence type="ECO:0000313" key="6">
    <source>
        <dbReference type="EMBL" id="VFP81727.1"/>
    </source>
</evidence>
<proteinExistence type="inferred from homology"/>
<comment type="subunit">
    <text evidence="4">Part of the Bam complex, which is composed of the outer membrane protein BamA, and four lipoproteins BamB, BamC, BamD and BamE.</text>
</comment>
<dbReference type="GO" id="GO:0030674">
    <property type="term" value="F:protein-macromolecule adaptor activity"/>
    <property type="evidence" value="ECO:0007669"/>
    <property type="project" value="TreeGrafter"/>
</dbReference>
<organism evidence="6 7">
    <name type="scientific">Candidatus Erwinia haradaeae</name>
    <dbReference type="NCBI Taxonomy" id="1922217"/>
    <lineage>
        <taxon>Bacteria</taxon>
        <taxon>Pseudomonadati</taxon>
        <taxon>Pseudomonadota</taxon>
        <taxon>Gammaproteobacteria</taxon>
        <taxon>Enterobacterales</taxon>
        <taxon>Erwiniaceae</taxon>
        <taxon>Erwinia</taxon>
    </lineage>
</organism>
<comment type="subcellular location">
    <subcellularLocation>
        <location evidence="4">Cell outer membrane</location>
        <topology evidence="4">Lipid-anchor</topology>
    </subcellularLocation>
</comment>
<dbReference type="PANTHER" id="PTHR37482">
    <property type="entry name" value="OUTER MEMBRANE PROTEIN ASSEMBLY FACTOR BAME"/>
    <property type="match status" value="1"/>
</dbReference>
<evidence type="ECO:0000259" key="5">
    <source>
        <dbReference type="Pfam" id="PF04355"/>
    </source>
</evidence>
<dbReference type="GO" id="GO:1990063">
    <property type="term" value="C:Bam protein complex"/>
    <property type="evidence" value="ECO:0007669"/>
    <property type="project" value="TreeGrafter"/>
</dbReference>
<protein>
    <recommendedName>
        <fullName evidence="4">Outer membrane protein assembly factor BamE</fullName>
    </recommendedName>
</protein>
<keyword evidence="2 4" id="KW-0472">Membrane</keyword>
<dbReference type="HAMAP" id="MF_00925">
    <property type="entry name" value="OM_assembly_BamE"/>
    <property type="match status" value="1"/>
</dbReference>
<evidence type="ECO:0000256" key="1">
    <source>
        <dbReference type="ARBA" id="ARBA00022729"/>
    </source>
</evidence>
<dbReference type="GO" id="GO:0043165">
    <property type="term" value="P:Gram-negative-bacterium-type cell outer membrane assembly"/>
    <property type="evidence" value="ECO:0007669"/>
    <property type="project" value="UniProtKB-UniRule"/>
</dbReference>
<keyword evidence="4" id="KW-0449">Lipoprotein</keyword>
<accession>A0A451D7E2</accession>
<dbReference type="NCBIfam" id="NF008585">
    <property type="entry name" value="PRK11548.1"/>
    <property type="match status" value="1"/>
</dbReference>
<dbReference type="InterPro" id="IPR026592">
    <property type="entry name" value="BamE"/>
</dbReference>
<feature type="domain" description="Outer membrane protein assembly factor BamE" evidence="5">
    <location>
        <begin position="36"/>
        <end position="100"/>
    </location>
</feature>
<dbReference type="Pfam" id="PF04355">
    <property type="entry name" value="BamE"/>
    <property type="match status" value="1"/>
</dbReference>
<evidence type="ECO:0000313" key="7">
    <source>
        <dbReference type="Proteomes" id="UP000294441"/>
    </source>
</evidence>
<evidence type="ECO:0000256" key="4">
    <source>
        <dbReference type="HAMAP-Rule" id="MF_00925"/>
    </source>
</evidence>
<reference evidence="6 7" key="1">
    <citation type="submission" date="2019-02" db="EMBL/GenBank/DDBJ databases">
        <authorList>
            <person name="Manzano-Marin A."/>
            <person name="Manzano-Marin A."/>
        </authorList>
    </citation>
    <scope>NUCLEOTIDE SEQUENCE [LARGE SCALE GENOMIC DNA]</scope>
    <source>
        <strain evidence="6 7">ErCicurvipes</strain>
    </source>
</reference>
<dbReference type="GeneID" id="66304332"/>